<dbReference type="Pfam" id="PF13545">
    <property type="entry name" value="HTH_Crp_2"/>
    <property type="match status" value="1"/>
</dbReference>
<gene>
    <name evidence="6" type="ORF">SAMN02745746_01016</name>
</gene>
<dbReference type="InterPro" id="IPR036388">
    <property type="entry name" value="WH-like_DNA-bd_sf"/>
</dbReference>
<keyword evidence="1" id="KW-0805">Transcription regulation</keyword>
<dbReference type="RefSeq" id="WP_085275348.1">
    <property type="nucleotide sequence ID" value="NZ_FXAG01000004.1"/>
</dbReference>
<dbReference type="GO" id="GO:0005829">
    <property type="term" value="C:cytosol"/>
    <property type="evidence" value="ECO:0007669"/>
    <property type="project" value="TreeGrafter"/>
</dbReference>
<feature type="domain" description="HTH crp-type" evidence="5">
    <location>
        <begin position="149"/>
        <end position="217"/>
    </location>
</feature>
<reference evidence="7" key="1">
    <citation type="submission" date="2017-04" db="EMBL/GenBank/DDBJ databases">
        <authorList>
            <person name="Varghese N."/>
            <person name="Submissions S."/>
        </authorList>
    </citation>
    <scope>NUCLEOTIDE SEQUENCE [LARGE SCALE GENOMIC DNA]</scope>
    <source>
        <strain evidence="7">DSM 22618</strain>
    </source>
</reference>
<proteinExistence type="predicted"/>
<dbReference type="Gene3D" id="1.10.10.10">
    <property type="entry name" value="Winged helix-like DNA-binding domain superfamily/Winged helix DNA-binding domain"/>
    <property type="match status" value="1"/>
</dbReference>
<keyword evidence="2" id="KW-0238">DNA-binding</keyword>
<dbReference type="InterPro" id="IPR036390">
    <property type="entry name" value="WH_DNA-bd_sf"/>
</dbReference>
<protein>
    <submittedName>
        <fullName evidence="6">cAMP-binding domain of CRP or a regulatory subunit of cAMP-dependent protein kinases</fullName>
    </submittedName>
</protein>
<dbReference type="InterPro" id="IPR000595">
    <property type="entry name" value="cNMP-bd_dom"/>
</dbReference>
<evidence type="ECO:0000259" key="4">
    <source>
        <dbReference type="PROSITE" id="PS50042"/>
    </source>
</evidence>
<dbReference type="Gene3D" id="2.60.120.10">
    <property type="entry name" value="Jelly Rolls"/>
    <property type="match status" value="1"/>
</dbReference>
<dbReference type="SUPFAM" id="SSF46785">
    <property type="entry name" value="Winged helix' DNA-binding domain"/>
    <property type="match status" value="1"/>
</dbReference>
<sequence>MSGPSTHAFLKHIPLFSVCHEDELARLAERAIEQRYEKGQMLFQRGDPCQGMYVLVYGRIKIAIVARQGTEKVIEIIHPSQSFGEAVMFLEQPYPVMAQAVEDSLVLFIPAETLFTALDDDSRLARRMLAGLSMRLRTLLKDVETYTLESAVERVVGYLLNSLEGSDDNVVNLPVNKQTLASRLNLTPETFSRVLQKLSEQAGIVVEGREIRVPDRNKLSEMRNLA</sequence>
<dbReference type="STRING" id="1123014.SAMN02745746_01016"/>
<organism evidence="6 7">
    <name type="scientific">Pseudogulbenkiania subflava DSM 22618</name>
    <dbReference type="NCBI Taxonomy" id="1123014"/>
    <lineage>
        <taxon>Bacteria</taxon>
        <taxon>Pseudomonadati</taxon>
        <taxon>Pseudomonadota</taxon>
        <taxon>Betaproteobacteria</taxon>
        <taxon>Neisseriales</taxon>
        <taxon>Chromobacteriaceae</taxon>
        <taxon>Pseudogulbenkiania</taxon>
    </lineage>
</organism>
<name>A0A1Y6BJ32_9NEIS</name>
<dbReference type="PROSITE" id="PS51063">
    <property type="entry name" value="HTH_CRP_2"/>
    <property type="match status" value="1"/>
</dbReference>
<feature type="domain" description="Cyclic nucleotide-binding" evidence="4">
    <location>
        <begin position="15"/>
        <end position="135"/>
    </location>
</feature>
<keyword evidence="3" id="KW-0804">Transcription</keyword>
<dbReference type="SMART" id="SM00419">
    <property type="entry name" value="HTH_CRP"/>
    <property type="match status" value="1"/>
</dbReference>
<dbReference type="GO" id="GO:0003700">
    <property type="term" value="F:DNA-binding transcription factor activity"/>
    <property type="evidence" value="ECO:0007669"/>
    <property type="project" value="TreeGrafter"/>
</dbReference>
<dbReference type="InterPro" id="IPR014710">
    <property type="entry name" value="RmlC-like_jellyroll"/>
</dbReference>
<dbReference type="InterPro" id="IPR050397">
    <property type="entry name" value="Env_Response_Regulators"/>
</dbReference>
<evidence type="ECO:0000313" key="7">
    <source>
        <dbReference type="Proteomes" id="UP000192920"/>
    </source>
</evidence>
<keyword evidence="6" id="KW-0418">Kinase</keyword>
<dbReference type="InterPro" id="IPR012318">
    <property type="entry name" value="HTH_CRP"/>
</dbReference>
<dbReference type="PANTHER" id="PTHR24567">
    <property type="entry name" value="CRP FAMILY TRANSCRIPTIONAL REGULATORY PROTEIN"/>
    <property type="match status" value="1"/>
</dbReference>
<dbReference type="CDD" id="cd00038">
    <property type="entry name" value="CAP_ED"/>
    <property type="match status" value="1"/>
</dbReference>
<evidence type="ECO:0000256" key="2">
    <source>
        <dbReference type="ARBA" id="ARBA00023125"/>
    </source>
</evidence>
<dbReference type="Proteomes" id="UP000192920">
    <property type="component" value="Unassembled WGS sequence"/>
</dbReference>
<keyword evidence="6" id="KW-0808">Transferase</keyword>
<dbReference type="SMART" id="SM00100">
    <property type="entry name" value="cNMP"/>
    <property type="match status" value="1"/>
</dbReference>
<accession>A0A1Y6BJ32</accession>
<dbReference type="PROSITE" id="PS50042">
    <property type="entry name" value="CNMP_BINDING_3"/>
    <property type="match status" value="1"/>
</dbReference>
<keyword evidence="7" id="KW-1185">Reference proteome</keyword>
<dbReference type="GO" id="GO:0003677">
    <property type="term" value="F:DNA binding"/>
    <property type="evidence" value="ECO:0007669"/>
    <property type="project" value="UniProtKB-KW"/>
</dbReference>
<dbReference type="InterPro" id="IPR018490">
    <property type="entry name" value="cNMP-bd_dom_sf"/>
</dbReference>
<dbReference type="EMBL" id="FXAG01000004">
    <property type="protein sequence ID" value="SMF06407.1"/>
    <property type="molecule type" value="Genomic_DNA"/>
</dbReference>
<dbReference type="AlphaFoldDB" id="A0A1Y6BJ32"/>
<dbReference type="PANTHER" id="PTHR24567:SF26">
    <property type="entry name" value="REGULATORY PROTEIN YEIL"/>
    <property type="match status" value="1"/>
</dbReference>
<evidence type="ECO:0000256" key="1">
    <source>
        <dbReference type="ARBA" id="ARBA00023015"/>
    </source>
</evidence>
<evidence type="ECO:0000259" key="5">
    <source>
        <dbReference type="PROSITE" id="PS51063"/>
    </source>
</evidence>
<evidence type="ECO:0000256" key="3">
    <source>
        <dbReference type="ARBA" id="ARBA00023163"/>
    </source>
</evidence>
<dbReference type="GO" id="GO:0016301">
    <property type="term" value="F:kinase activity"/>
    <property type="evidence" value="ECO:0007669"/>
    <property type="project" value="UniProtKB-KW"/>
</dbReference>
<evidence type="ECO:0000313" key="6">
    <source>
        <dbReference type="EMBL" id="SMF06407.1"/>
    </source>
</evidence>
<dbReference type="SUPFAM" id="SSF51206">
    <property type="entry name" value="cAMP-binding domain-like"/>
    <property type="match status" value="1"/>
</dbReference>
<dbReference type="Pfam" id="PF00027">
    <property type="entry name" value="cNMP_binding"/>
    <property type="match status" value="1"/>
</dbReference>